<dbReference type="EMBL" id="KN567009">
    <property type="protein sequence ID" value="KHJ84744.1"/>
    <property type="molecule type" value="Genomic_DNA"/>
</dbReference>
<dbReference type="PANTHER" id="PTHR11814">
    <property type="entry name" value="SULFATE TRANSPORTER"/>
    <property type="match status" value="1"/>
</dbReference>
<dbReference type="SUPFAM" id="SSF52091">
    <property type="entry name" value="SpoIIaa-like"/>
    <property type="match status" value="1"/>
</dbReference>
<dbReference type="Gene3D" id="3.30.750.24">
    <property type="entry name" value="STAS domain"/>
    <property type="match status" value="1"/>
</dbReference>
<gene>
    <name evidence="2" type="ORF">OESDEN_15538</name>
</gene>
<reference evidence="2 3" key="1">
    <citation type="submission" date="2014-03" db="EMBL/GenBank/DDBJ databases">
        <title>Draft genome of the hookworm Oesophagostomum dentatum.</title>
        <authorList>
            <person name="Mitreva M."/>
        </authorList>
    </citation>
    <scope>NUCLEOTIDE SEQUENCE [LARGE SCALE GENOMIC DNA]</scope>
    <source>
        <strain evidence="2 3">OD-Hann</strain>
    </source>
</reference>
<evidence type="ECO:0000259" key="1">
    <source>
        <dbReference type="PROSITE" id="PS50801"/>
    </source>
</evidence>
<keyword evidence="3" id="KW-1185">Reference proteome</keyword>
<dbReference type="PROSITE" id="PS50801">
    <property type="entry name" value="STAS"/>
    <property type="match status" value="1"/>
</dbReference>
<dbReference type="CDD" id="cd07042">
    <property type="entry name" value="STAS_SulP_like_sulfate_transporter"/>
    <property type="match status" value="1"/>
</dbReference>
<dbReference type="GO" id="GO:0016020">
    <property type="term" value="C:membrane"/>
    <property type="evidence" value="ECO:0007669"/>
    <property type="project" value="InterPro"/>
</dbReference>
<accession>A0A0B1SIJ8</accession>
<sequence>MGRIPGTSDFKGLGHYRSAEEIPGIKVFRFDAPLYFANAELFIVSVNNACGLNPIAVKSKLVERAAAEKSAEVAQSPKTVKDMQLRVIGRRLADASTDSVAEDPGEHVVTQLTHIIIDCSSIPYIDLTGENALAQTYADYATIDITVLIANCKVALRQLFETSDFYQRVPKNRMFVSLNDAVSQALKEQRQRFPERPPLVIAESQHKIKLQEPVALSPAQKTIVTNIDEGEEQTQSVGGHT</sequence>
<evidence type="ECO:0000313" key="2">
    <source>
        <dbReference type="EMBL" id="KHJ84744.1"/>
    </source>
</evidence>
<dbReference type="GO" id="GO:0055085">
    <property type="term" value="P:transmembrane transport"/>
    <property type="evidence" value="ECO:0007669"/>
    <property type="project" value="InterPro"/>
</dbReference>
<dbReference type="InterPro" id="IPR002645">
    <property type="entry name" value="STAS_dom"/>
</dbReference>
<dbReference type="OrthoDB" id="288203at2759"/>
<dbReference type="Pfam" id="PF01740">
    <property type="entry name" value="STAS"/>
    <property type="match status" value="1"/>
</dbReference>
<organism evidence="2 3">
    <name type="scientific">Oesophagostomum dentatum</name>
    <name type="common">Nodular worm</name>
    <dbReference type="NCBI Taxonomy" id="61180"/>
    <lineage>
        <taxon>Eukaryota</taxon>
        <taxon>Metazoa</taxon>
        <taxon>Ecdysozoa</taxon>
        <taxon>Nematoda</taxon>
        <taxon>Chromadorea</taxon>
        <taxon>Rhabditida</taxon>
        <taxon>Rhabditina</taxon>
        <taxon>Rhabditomorpha</taxon>
        <taxon>Strongyloidea</taxon>
        <taxon>Strongylidae</taxon>
        <taxon>Oesophagostomum</taxon>
    </lineage>
</organism>
<dbReference type="AlphaFoldDB" id="A0A0B1SIJ8"/>
<dbReference type="InterPro" id="IPR001902">
    <property type="entry name" value="SLC26A/SulP_fam"/>
</dbReference>
<proteinExistence type="predicted"/>
<dbReference type="Proteomes" id="UP000053660">
    <property type="component" value="Unassembled WGS sequence"/>
</dbReference>
<feature type="domain" description="STAS" evidence="1">
    <location>
        <begin position="15"/>
        <end position="185"/>
    </location>
</feature>
<name>A0A0B1SIJ8_OESDE</name>
<evidence type="ECO:0000313" key="3">
    <source>
        <dbReference type="Proteomes" id="UP000053660"/>
    </source>
</evidence>
<dbReference type="InterPro" id="IPR036513">
    <property type="entry name" value="STAS_dom_sf"/>
</dbReference>
<protein>
    <submittedName>
        <fullName evidence="2">STAS domain protein</fullName>
    </submittedName>
</protein>